<name>A0A0H2RP85_9AGAM</name>
<dbReference type="OrthoDB" id="5418601at2759"/>
<dbReference type="InParanoid" id="A0A0H2RP85"/>
<gene>
    <name evidence="2" type="ORF">SCHPADRAFT_347034</name>
</gene>
<accession>A0A0H2RP85</accession>
<organism evidence="2 3">
    <name type="scientific">Schizopora paradoxa</name>
    <dbReference type="NCBI Taxonomy" id="27342"/>
    <lineage>
        <taxon>Eukaryota</taxon>
        <taxon>Fungi</taxon>
        <taxon>Dikarya</taxon>
        <taxon>Basidiomycota</taxon>
        <taxon>Agaricomycotina</taxon>
        <taxon>Agaricomycetes</taxon>
        <taxon>Hymenochaetales</taxon>
        <taxon>Schizoporaceae</taxon>
        <taxon>Schizopora</taxon>
    </lineage>
</organism>
<protein>
    <recommendedName>
        <fullName evidence="4">Heterokaryon incompatibility domain-containing protein</fullName>
    </recommendedName>
</protein>
<reference evidence="2 3" key="1">
    <citation type="submission" date="2015-04" db="EMBL/GenBank/DDBJ databases">
        <title>Complete genome sequence of Schizopora paradoxa KUC8140, a cosmopolitan wood degrader in East Asia.</title>
        <authorList>
            <consortium name="DOE Joint Genome Institute"/>
            <person name="Min B."/>
            <person name="Park H."/>
            <person name="Jang Y."/>
            <person name="Kim J.-J."/>
            <person name="Kim K.H."/>
            <person name="Pangilinan J."/>
            <person name="Lipzen A."/>
            <person name="Riley R."/>
            <person name="Grigoriev I.V."/>
            <person name="Spatafora J.W."/>
            <person name="Choi I.-G."/>
        </authorList>
    </citation>
    <scope>NUCLEOTIDE SEQUENCE [LARGE SCALE GENOMIC DNA]</scope>
    <source>
        <strain evidence="2 3">KUC8140</strain>
    </source>
</reference>
<dbReference type="Proteomes" id="UP000053477">
    <property type="component" value="Unassembled WGS sequence"/>
</dbReference>
<feature type="region of interest" description="Disordered" evidence="1">
    <location>
        <begin position="1"/>
        <end position="43"/>
    </location>
</feature>
<dbReference type="EMBL" id="KQ085954">
    <property type="protein sequence ID" value="KLO13795.1"/>
    <property type="molecule type" value="Genomic_DNA"/>
</dbReference>
<proteinExistence type="predicted"/>
<dbReference type="AlphaFoldDB" id="A0A0H2RP85"/>
<sequence>MQSRPRFKALKPNSDKETRLKRRKEARDKAREEANHNHHAPNIRPPIVTTIRAEDEELSLGLDFKLPAITVPLQKQYAGMHPVISSTQASITCASLGVDGVLDLLNNVLRTAYTLDEPFLREHLKECISNGHDFGMAYASLRPRWFDGFSELKTIMNNCRYEDEKLRREALDLDRGRITAQIRPRRVWDLFANRVVPIWVTRKFPLAISHSWMEPKLRSSIRTPINASKWPVPFLIDSSLERVRIELLNLGAEYVWLDVLCLRQFGDAEYEALRKEEWLVDVPTIGGVYHQNQMIVCYYSGLGRPFRVGDVNHERHWLKRAWTLQEISLNSICAGETDDADSPSRASVKEDGHYDDQNIDSFYERLGSLSMFAQETDNIFPVLSAMLERFAVNLNDKVAGMAYLLRSRDVPVYVEGQSTEDAWDNLLRTMNSRYLGDLLFLYPYAGSPRHAWLPSWEQIKKEDLPASGGVHLYEQVEMKACQVQSDGEDPKTESRSIARHRGYRIMECKIEGLSNNIESLSKSKPRRDGYAVIGSYRFKVQALHKQIISEDDCFTMVAGEGLEYWVVGYVGHSGLIRKHTVVRMFSEDRDRLKSLKFGSLQYSEYS</sequence>
<feature type="compositionally biased region" description="Basic and acidic residues" evidence="1">
    <location>
        <begin position="25"/>
        <end position="36"/>
    </location>
</feature>
<keyword evidence="3" id="KW-1185">Reference proteome</keyword>
<evidence type="ECO:0000256" key="1">
    <source>
        <dbReference type="SAM" id="MobiDB-lite"/>
    </source>
</evidence>
<evidence type="ECO:0000313" key="2">
    <source>
        <dbReference type="EMBL" id="KLO13795.1"/>
    </source>
</evidence>
<evidence type="ECO:0000313" key="3">
    <source>
        <dbReference type="Proteomes" id="UP000053477"/>
    </source>
</evidence>
<evidence type="ECO:0008006" key="4">
    <source>
        <dbReference type="Google" id="ProtNLM"/>
    </source>
</evidence>